<evidence type="ECO:0000256" key="1">
    <source>
        <dbReference type="SAM" id="Phobius"/>
    </source>
</evidence>
<dbReference type="Proteomes" id="UP000306402">
    <property type="component" value="Unassembled WGS sequence"/>
</dbReference>
<organism evidence="3 4">
    <name type="scientific">Dyadobacter luticola</name>
    <dbReference type="NCBI Taxonomy" id="1979387"/>
    <lineage>
        <taxon>Bacteria</taxon>
        <taxon>Pseudomonadati</taxon>
        <taxon>Bacteroidota</taxon>
        <taxon>Cytophagia</taxon>
        <taxon>Cytophagales</taxon>
        <taxon>Spirosomataceae</taxon>
        <taxon>Dyadobacter</taxon>
    </lineage>
</organism>
<dbReference type="PANTHER" id="PTHR23028">
    <property type="entry name" value="ACETYLTRANSFERASE"/>
    <property type="match status" value="1"/>
</dbReference>
<comment type="caution">
    <text evidence="3">The sequence shown here is derived from an EMBL/GenBank/DDBJ whole genome shotgun (WGS) entry which is preliminary data.</text>
</comment>
<dbReference type="InterPro" id="IPR002656">
    <property type="entry name" value="Acyl_transf_3_dom"/>
</dbReference>
<feature type="domain" description="Acyltransferase 3" evidence="2">
    <location>
        <begin position="9"/>
        <end position="349"/>
    </location>
</feature>
<feature type="transmembrane region" description="Helical" evidence="1">
    <location>
        <begin position="333"/>
        <end position="354"/>
    </location>
</feature>
<feature type="transmembrane region" description="Helical" evidence="1">
    <location>
        <begin position="12"/>
        <end position="32"/>
    </location>
</feature>
<gene>
    <name evidence="3" type="ORF">FEN17_08990</name>
</gene>
<feature type="transmembrane region" description="Helical" evidence="1">
    <location>
        <begin position="44"/>
        <end position="64"/>
    </location>
</feature>
<feature type="transmembrane region" description="Helical" evidence="1">
    <location>
        <begin position="308"/>
        <end position="327"/>
    </location>
</feature>
<feature type="transmembrane region" description="Helical" evidence="1">
    <location>
        <begin position="199"/>
        <end position="217"/>
    </location>
</feature>
<feature type="transmembrane region" description="Helical" evidence="1">
    <location>
        <begin position="85"/>
        <end position="105"/>
    </location>
</feature>
<keyword evidence="4" id="KW-1185">Reference proteome</keyword>
<keyword evidence="1" id="KW-1133">Transmembrane helix</keyword>
<keyword evidence="3" id="KW-0012">Acyltransferase</keyword>
<evidence type="ECO:0000313" key="4">
    <source>
        <dbReference type="Proteomes" id="UP000306402"/>
    </source>
</evidence>
<accession>A0A5R9L571</accession>
<reference evidence="3 4" key="1">
    <citation type="submission" date="2019-05" db="EMBL/GenBank/DDBJ databases">
        <authorList>
            <person name="Qu J.-H."/>
        </authorList>
    </citation>
    <scope>NUCLEOTIDE SEQUENCE [LARGE SCALE GENOMIC DNA]</scope>
    <source>
        <strain evidence="3 4">T17</strain>
    </source>
</reference>
<dbReference type="EMBL" id="VCEJ01000002">
    <property type="protein sequence ID" value="TLV03716.1"/>
    <property type="molecule type" value="Genomic_DNA"/>
</dbReference>
<feature type="transmembrane region" description="Helical" evidence="1">
    <location>
        <begin position="143"/>
        <end position="164"/>
    </location>
</feature>
<feature type="transmembrane region" description="Helical" evidence="1">
    <location>
        <begin position="171"/>
        <end position="193"/>
    </location>
</feature>
<dbReference type="GO" id="GO:0016747">
    <property type="term" value="F:acyltransferase activity, transferring groups other than amino-acyl groups"/>
    <property type="evidence" value="ECO:0007669"/>
    <property type="project" value="InterPro"/>
</dbReference>
<keyword evidence="1" id="KW-0472">Membrane</keyword>
<evidence type="ECO:0000313" key="3">
    <source>
        <dbReference type="EMBL" id="TLV03716.1"/>
    </source>
</evidence>
<feature type="transmembrane region" description="Helical" evidence="1">
    <location>
        <begin position="267"/>
        <end position="287"/>
    </location>
</feature>
<name>A0A5R9L571_9BACT</name>
<proteinExistence type="predicted"/>
<sequence>MIVRESRIRALDSLRGLAAVTVVIAHACGILIEGHSFDEYTPLYLFRAAHESVIFFFLLSGYVLTYQILNQNVFNYKNFITLRIFRIYLPYLVIILLTLLVYALFQTTSPEMASVWGKPVTPEAIINHVILLGNFDTNAYNNVIWSLVHEIRVAVIFPIILYVISLEWRNAVLLTFVLSMLVAMAVVFGISHAEGYNNSYLYTVHYFSFFVLGALLIKYGSVISEWYLNLTGKQRTYILVFCLLVFCYSRMVFLIPHKFHLLKISLFGEFIADWLSALSAAFFIVAASQITNKKNLLLHPIPLFLGKISYSLYLIHLPVIIVFFNVFSGANRLVLIMVSIVVAFVLAFLSSKYLESSSARLGKWFVSNKLKYSKDPSRIE</sequence>
<keyword evidence="1" id="KW-0812">Transmembrane</keyword>
<dbReference type="Pfam" id="PF01757">
    <property type="entry name" value="Acyl_transf_3"/>
    <property type="match status" value="1"/>
</dbReference>
<dbReference type="AlphaFoldDB" id="A0A5R9L571"/>
<dbReference type="InterPro" id="IPR050879">
    <property type="entry name" value="Acyltransferase_3"/>
</dbReference>
<evidence type="ECO:0000259" key="2">
    <source>
        <dbReference type="Pfam" id="PF01757"/>
    </source>
</evidence>
<feature type="transmembrane region" description="Helical" evidence="1">
    <location>
        <begin position="237"/>
        <end position="255"/>
    </location>
</feature>
<dbReference type="RefSeq" id="WP_138364925.1">
    <property type="nucleotide sequence ID" value="NZ_VCEJ01000002.1"/>
</dbReference>
<dbReference type="OrthoDB" id="290051at2"/>
<keyword evidence="3" id="KW-0808">Transferase</keyword>
<protein>
    <submittedName>
        <fullName evidence="3">Acyltransferase</fullName>
    </submittedName>
</protein>